<reference evidence="1" key="2">
    <citation type="submission" date="2020-05" db="UniProtKB">
        <authorList>
            <consortium name="Ensembl"/>
        </authorList>
    </citation>
    <scope>IDENTIFICATION</scope>
</reference>
<organism evidence="1">
    <name type="scientific">Xenopus tropicalis</name>
    <name type="common">Western clawed frog</name>
    <name type="synonym">Silurana tropicalis</name>
    <dbReference type="NCBI Taxonomy" id="8364"/>
    <lineage>
        <taxon>Eukaryota</taxon>
        <taxon>Metazoa</taxon>
        <taxon>Chordata</taxon>
        <taxon>Craniata</taxon>
        <taxon>Vertebrata</taxon>
        <taxon>Euteleostomi</taxon>
        <taxon>Amphibia</taxon>
        <taxon>Batrachia</taxon>
        <taxon>Anura</taxon>
        <taxon>Pipoidea</taxon>
        <taxon>Pipidae</taxon>
        <taxon>Xenopodinae</taxon>
        <taxon>Xenopus</taxon>
        <taxon>Silurana</taxon>
    </lineage>
</organism>
<name>A0A6I8SCJ9_XENTR</name>
<dbReference type="GeneTree" id="ENSGT00980000199422"/>
<dbReference type="Bgee" id="ENSXETG00000040322">
    <property type="expression patterns" value="Expressed in neurula embryo"/>
</dbReference>
<sequence length="82" mass="9225">LISICLIPTHFSFPFLSSSLCFTCRCGRVNITGSIRKTLLDSLFIEAAMICEFTTSECPVELLSPPLRTVEFSVDRNRPRLL</sequence>
<protein>
    <submittedName>
        <fullName evidence="1">Uncharacterized protein</fullName>
    </submittedName>
</protein>
<dbReference type="Ensembl" id="ENSXETT00000094424">
    <property type="protein sequence ID" value="ENSXETP00000090983"/>
    <property type="gene ID" value="ENSXETG00000040322"/>
</dbReference>
<proteinExistence type="predicted"/>
<reference evidence="1" key="1">
    <citation type="journal article" date="2010" name="Science">
        <title>The genome of the Western clawed frog Xenopus tropicalis.</title>
        <authorList>
            <person name="Hellsten U."/>
            <person name="Harland R.M."/>
            <person name="Gilchrist M.J."/>
            <person name="Hendrix D."/>
            <person name="Jurka J."/>
            <person name="Kapitonov V."/>
            <person name="Ovcharenko I."/>
            <person name="Putnam N.H."/>
            <person name="Shu S."/>
            <person name="Taher L."/>
            <person name="Blitz I.L."/>
            <person name="Blumberg B."/>
            <person name="Dichmann D.S."/>
            <person name="Dubchak I."/>
            <person name="Amaya E."/>
            <person name="Detter J.C."/>
            <person name="Fletcher R."/>
            <person name="Gerhard D.S."/>
            <person name="Goodstein D."/>
            <person name="Graves T."/>
            <person name="Grigoriev I.V."/>
            <person name="Grimwood J."/>
            <person name="Kawashima T."/>
            <person name="Lindquist E."/>
            <person name="Lucas S.M."/>
            <person name="Mead P.E."/>
            <person name="Mitros T."/>
            <person name="Ogino H."/>
            <person name="Ohta Y."/>
            <person name="Poliakov A.V."/>
            <person name="Pollet N."/>
            <person name="Robert J."/>
            <person name="Salamov A."/>
            <person name="Sater A.K."/>
            <person name="Schmutz J."/>
            <person name="Terry A."/>
            <person name="Vize P.D."/>
            <person name="Warren W.C."/>
            <person name="Wells D."/>
            <person name="Wills A."/>
            <person name="Wilson R.K."/>
            <person name="Zimmerman L.B."/>
            <person name="Zorn A.M."/>
            <person name="Grainger R."/>
            <person name="Grammer T."/>
            <person name="Khokha M.K."/>
            <person name="Richardson P.M."/>
            <person name="Rokhsar D.S."/>
        </authorList>
    </citation>
    <scope>NUCLEOTIDE SEQUENCE [LARGE SCALE GENOMIC DNA]</scope>
    <source>
        <strain evidence="1">Nigerian</strain>
    </source>
</reference>
<accession>A0A6I8SCJ9</accession>
<evidence type="ECO:0000313" key="1">
    <source>
        <dbReference type="Ensembl" id="ENSXETP00000090983"/>
    </source>
</evidence>
<dbReference type="InParanoid" id="A0A6I8SCJ9"/>
<dbReference type="AlphaFoldDB" id="A0A6I8SCJ9"/>